<evidence type="ECO:0000313" key="3">
    <source>
        <dbReference type="Proteomes" id="UP001061958"/>
    </source>
</evidence>
<evidence type="ECO:0000256" key="1">
    <source>
        <dbReference type="SAM" id="MobiDB-lite"/>
    </source>
</evidence>
<accession>A0A9C7PSA3</accession>
<organism evidence="2 3">
    <name type="scientific">Galdieria partita</name>
    <dbReference type="NCBI Taxonomy" id="83374"/>
    <lineage>
        <taxon>Eukaryota</taxon>
        <taxon>Rhodophyta</taxon>
        <taxon>Bangiophyceae</taxon>
        <taxon>Galdieriales</taxon>
        <taxon>Galdieriaceae</taxon>
        <taxon>Galdieria</taxon>
    </lineage>
</organism>
<dbReference type="Proteomes" id="UP001061958">
    <property type="component" value="Unassembled WGS sequence"/>
</dbReference>
<evidence type="ECO:0008006" key="4">
    <source>
        <dbReference type="Google" id="ProtNLM"/>
    </source>
</evidence>
<evidence type="ECO:0000313" key="2">
    <source>
        <dbReference type="EMBL" id="GJQ08926.1"/>
    </source>
</evidence>
<gene>
    <name evidence="2" type="ORF">GpartN1_g717.t1</name>
</gene>
<feature type="compositionally biased region" description="Acidic residues" evidence="1">
    <location>
        <begin position="305"/>
        <end position="319"/>
    </location>
</feature>
<feature type="region of interest" description="Disordered" evidence="1">
    <location>
        <begin position="288"/>
        <end position="319"/>
    </location>
</feature>
<reference evidence="2" key="2">
    <citation type="submission" date="2022-01" db="EMBL/GenBank/DDBJ databases">
        <authorList>
            <person name="Hirooka S."/>
            <person name="Miyagishima S.Y."/>
        </authorList>
    </citation>
    <scope>NUCLEOTIDE SEQUENCE</scope>
    <source>
        <strain evidence="2">NBRC 102759</strain>
    </source>
</reference>
<dbReference type="EMBL" id="BQMJ01000005">
    <property type="protein sequence ID" value="GJQ08926.1"/>
    <property type="molecule type" value="Genomic_DNA"/>
</dbReference>
<protein>
    <recommendedName>
        <fullName evidence="4">Elongator complex protein 5</fullName>
    </recommendedName>
</protein>
<name>A0A9C7PSA3_9RHOD</name>
<keyword evidence="3" id="KW-1185">Reference proteome</keyword>
<comment type="caution">
    <text evidence="2">The sequence shown here is derived from an EMBL/GenBank/DDBJ whole genome shotgun (WGS) entry which is preliminary data.</text>
</comment>
<sequence length="319" mass="35943">MTTPQDTTRSVSLLQDLVINKRVQKPKIAITSKSFSVLSILKKVVLEQLVAVYKPQHCIWLDSEHPPSDVFKWLHNTCSALTQSTVVIDLFTDLLGVMPKANTANSSVIQSTLDDLQENLKRVAKQTCAMVIIENYNILVKRKGWHFLRECMDILLETNETMAYVLLGCHEDDNHVHKLAHLVLSGNQWKLVDNMIQCSIVSIRHLPSGNIRQEEFQLTASNVVPNSKEIPSKTYLKKIDSTNIATPHETEDLSEMFGDLPFKIALSGVERDRRAQVELPYVHKNVSVADTALEEHPKGLLVPSSDEDPEQDSDEDLDV</sequence>
<dbReference type="AlphaFoldDB" id="A0A9C7PSA3"/>
<proteinExistence type="predicted"/>
<dbReference type="OrthoDB" id="10380524at2759"/>
<reference evidence="2" key="1">
    <citation type="journal article" date="2022" name="Proc. Natl. Acad. Sci. U.S.A.">
        <title>Life cycle and functional genomics of the unicellular red alga Galdieria for elucidating algal and plant evolution and industrial use.</title>
        <authorList>
            <person name="Hirooka S."/>
            <person name="Itabashi T."/>
            <person name="Ichinose T.M."/>
            <person name="Onuma R."/>
            <person name="Fujiwara T."/>
            <person name="Yamashita S."/>
            <person name="Jong L.W."/>
            <person name="Tomita R."/>
            <person name="Iwane A.H."/>
            <person name="Miyagishima S.Y."/>
        </authorList>
    </citation>
    <scope>NUCLEOTIDE SEQUENCE</scope>
    <source>
        <strain evidence="2">NBRC 102759</strain>
    </source>
</reference>